<accession>A0A9P4Q1B3</accession>
<dbReference type="AlphaFoldDB" id="A0A9P4Q1B3"/>
<sequence length="153" mass="17473">MQGSMECDLSPSPLPSGYMHVGVLARGAVFVNRVVDDGRGKPNVSGVWVGNKAVALPDIYLSTIAIPEPHPMHIVRHIETWKNIEWFLKVHMRQAPQPVELWHIEAEDAFQRYTKQQHIKEPTRKDNYLLQYFQHIPIVSKNASAASPEQYLH</sequence>
<gene>
    <name evidence="1" type="ORF">K431DRAFT_298813</name>
</gene>
<evidence type="ECO:0000313" key="2">
    <source>
        <dbReference type="Proteomes" id="UP000799441"/>
    </source>
</evidence>
<evidence type="ECO:0000313" key="1">
    <source>
        <dbReference type="EMBL" id="KAF2716257.1"/>
    </source>
</evidence>
<name>A0A9P4Q1B3_9PEZI</name>
<dbReference type="EMBL" id="MU003884">
    <property type="protein sequence ID" value="KAF2716257.1"/>
    <property type="molecule type" value="Genomic_DNA"/>
</dbReference>
<reference evidence="1" key="1">
    <citation type="journal article" date="2020" name="Stud. Mycol.">
        <title>101 Dothideomycetes genomes: a test case for predicting lifestyles and emergence of pathogens.</title>
        <authorList>
            <person name="Haridas S."/>
            <person name="Albert R."/>
            <person name="Binder M."/>
            <person name="Bloem J."/>
            <person name="Labutti K."/>
            <person name="Salamov A."/>
            <person name="Andreopoulos B."/>
            <person name="Baker S."/>
            <person name="Barry K."/>
            <person name="Bills G."/>
            <person name="Bluhm B."/>
            <person name="Cannon C."/>
            <person name="Castanera R."/>
            <person name="Culley D."/>
            <person name="Daum C."/>
            <person name="Ezra D."/>
            <person name="Gonzalez J."/>
            <person name="Henrissat B."/>
            <person name="Kuo A."/>
            <person name="Liang C."/>
            <person name="Lipzen A."/>
            <person name="Lutzoni F."/>
            <person name="Magnuson J."/>
            <person name="Mondo S."/>
            <person name="Nolan M."/>
            <person name="Ohm R."/>
            <person name="Pangilinan J."/>
            <person name="Park H.-J."/>
            <person name="Ramirez L."/>
            <person name="Alfaro M."/>
            <person name="Sun H."/>
            <person name="Tritt A."/>
            <person name="Yoshinaga Y."/>
            <person name="Zwiers L.-H."/>
            <person name="Turgeon B."/>
            <person name="Goodwin S."/>
            <person name="Spatafora J."/>
            <person name="Crous P."/>
            <person name="Grigoriev I."/>
        </authorList>
    </citation>
    <scope>NUCLEOTIDE SEQUENCE</scope>
    <source>
        <strain evidence="1">CBS 116435</strain>
    </source>
</reference>
<protein>
    <submittedName>
        <fullName evidence="1">Uncharacterized protein</fullName>
    </submittedName>
</protein>
<dbReference type="Proteomes" id="UP000799441">
    <property type="component" value="Unassembled WGS sequence"/>
</dbReference>
<organism evidence="1 2">
    <name type="scientific">Polychaeton citri CBS 116435</name>
    <dbReference type="NCBI Taxonomy" id="1314669"/>
    <lineage>
        <taxon>Eukaryota</taxon>
        <taxon>Fungi</taxon>
        <taxon>Dikarya</taxon>
        <taxon>Ascomycota</taxon>
        <taxon>Pezizomycotina</taxon>
        <taxon>Dothideomycetes</taxon>
        <taxon>Dothideomycetidae</taxon>
        <taxon>Capnodiales</taxon>
        <taxon>Capnodiaceae</taxon>
        <taxon>Polychaeton</taxon>
    </lineage>
</organism>
<proteinExistence type="predicted"/>
<keyword evidence="2" id="KW-1185">Reference proteome</keyword>
<comment type="caution">
    <text evidence="1">The sequence shown here is derived from an EMBL/GenBank/DDBJ whole genome shotgun (WGS) entry which is preliminary data.</text>
</comment>